<dbReference type="InterPro" id="IPR009057">
    <property type="entry name" value="Homeodomain-like_sf"/>
</dbReference>
<reference evidence="5 6" key="1">
    <citation type="submission" date="2017-05" db="EMBL/GenBank/DDBJ databases">
        <title>Functional genome analysis of Paenibacillus pasadenensis strain R16: insights on endophytic life style and antifungal activity.</title>
        <authorList>
            <person name="Passera A."/>
            <person name="Marcolungo L."/>
            <person name="Casati P."/>
            <person name="Brasca M."/>
            <person name="Quaglino F."/>
            <person name="Delledonne M."/>
        </authorList>
    </citation>
    <scope>NUCLEOTIDE SEQUENCE [LARGE SCALE GENOMIC DNA]</scope>
    <source>
        <strain evidence="5 6">R16</strain>
    </source>
</reference>
<evidence type="ECO:0000259" key="4">
    <source>
        <dbReference type="PROSITE" id="PS50977"/>
    </source>
</evidence>
<evidence type="ECO:0000256" key="1">
    <source>
        <dbReference type="ARBA" id="ARBA00023125"/>
    </source>
</evidence>
<evidence type="ECO:0000313" key="6">
    <source>
        <dbReference type="Proteomes" id="UP000234789"/>
    </source>
</evidence>
<evidence type="ECO:0000256" key="3">
    <source>
        <dbReference type="SAM" id="Phobius"/>
    </source>
</evidence>
<keyword evidence="6" id="KW-1185">Reference proteome</keyword>
<keyword evidence="3" id="KW-0472">Membrane</keyword>
<feature type="domain" description="HTH tetR-type" evidence="4">
    <location>
        <begin position="12"/>
        <end position="72"/>
    </location>
</feature>
<comment type="caution">
    <text evidence="5">The sequence shown here is derived from an EMBL/GenBank/DDBJ whole genome shotgun (WGS) entry which is preliminary data.</text>
</comment>
<sequence length="205" mass="23049">MRPHSLRDLKKEATAHALAKAAFELALEKGLDGFVVEDVVQRAGYSRRTFANYFSCKEEAVAMIAMTFDGNVDEDQELHIDLAERLSPLDVLHRWLQARFTADLLGKVRELFTLSRRHPTLEPFILSVLKRLQAGAEEELRRYSADGRDIVYTHLLAGAVFGAVLPILDGTLKVRLPGDPEDRAPDAIPFEQHLETTFGYLKSGF</sequence>
<dbReference type="EMBL" id="NFEZ01000003">
    <property type="protein sequence ID" value="PLT46622.1"/>
    <property type="molecule type" value="Genomic_DNA"/>
</dbReference>
<dbReference type="InterPro" id="IPR001647">
    <property type="entry name" value="HTH_TetR"/>
</dbReference>
<dbReference type="Gene3D" id="1.10.357.10">
    <property type="entry name" value="Tetracycline Repressor, domain 2"/>
    <property type="match status" value="1"/>
</dbReference>
<keyword evidence="3" id="KW-0812">Transmembrane</keyword>
<dbReference type="Proteomes" id="UP000234789">
    <property type="component" value="Unassembled WGS sequence"/>
</dbReference>
<keyword evidence="1 2" id="KW-0238">DNA-binding</keyword>
<dbReference type="AlphaFoldDB" id="A0A2N5N8F6"/>
<keyword evidence="3" id="KW-1133">Transmembrane helix</keyword>
<proteinExistence type="predicted"/>
<dbReference type="OrthoDB" id="8688418at2"/>
<accession>A0A2N5N8F6</accession>
<dbReference type="Pfam" id="PF00440">
    <property type="entry name" value="TetR_N"/>
    <property type="match status" value="1"/>
</dbReference>
<name>A0A2N5N8F6_9BACL</name>
<dbReference type="PROSITE" id="PS50977">
    <property type="entry name" value="HTH_TETR_2"/>
    <property type="match status" value="1"/>
</dbReference>
<evidence type="ECO:0000313" key="5">
    <source>
        <dbReference type="EMBL" id="PLT46622.1"/>
    </source>
</evidence>
<organism evidence="5 6">
    <name type="scientific">Paenibacillus pasadenensis</name>
    <dbReference type="NCBI Taxonomy" id="217090"/>
    <lineage>
        <taxon>Bacteria</taxon>
        <taxon>Bacillati</taxon>
        <taxon>Bacillota</taxon>
        <taxon>Bacilli</taxon>
        <taxon>Bacillales</taxon>
        <taxon>Paenibacillaceae</taxon>
        <taxon>Paenibacillus</taxon>
    </lineage>
</organism>
<evidence type="ECO:0000256" key="2">
    <source>
        <dbReference type="PROSITE-ProRule" id="PRU00335"/>
    </source>
</evidence>
<dbReference type="RefSeq" id="WP_028597124.1">
    <property type="nucleotide sequence ID" value="NZ_BIMM01000064.1"/>
</dbReference>
<gene>
    <name evidence="5" type="ORF">B8V81_0846</name>
</gene>
<dbReference type="SUPFAM" id="SSF46689">
    <property type="entry name" value="Homeodomain-like"/>
    <property type="match status" value="1"/>
</dbReference>
<feature type="DNA-binding region" description="H-T-H motif" evidence="2">
    <location>
        <begin position="35"/>
        <end position="54"/>
    </location>
</feature>
<dbReference type="GO" id="GO:0003677">
    <property type="term" value="F:DNA binding"/>
    <property type="evidence" value="ECO:0007669"/>
    <property type="project" value="UniProtKB-UniRule"/>
</dbReference>
<feature type="transmembrane region" description="Helical" evidence="3">
    <location>
        <begin position="150"/>
        <end position="168"/>
    </location>
</feature>
<protein>
    <submittedName>
        <fullName evidence="5">Transcriptional regulator, TetR family</fullName>
    </submittedName>
</protein>